<dbReference type="InterPro" id="IPR038495">
    <property type="entry name" value="ATPase_E_C"/>
</dbReference>
<dbReference type="Proteomes" id="UP000297851">
    <property type="component" value="Unassembled WGS sequence"/>
</dbReference>
<dbReference type="RefSeq" id="WP_134373432.1">
    <property type="nucleotide sequence ID" value="NZ_SOGO01000022.1"/>
</dbReference>
<evidence type="ECO:0000313" key="2">
    <source>
        <dbReference type="Proteomes" id="UP000297851"/>
    </source>
</evidence>
<protein>
    <recommendedName>
        <fullName evidence="3">V-type ATP synthase subunit E</fullName>
    </recommendedName>
</protein>
<name>A0ABY2JDF7_9MICO</name>
<accession>A0ABY2JDF7</accession>
<proteinExistence type="predicted"/>
<dbReference type="SUPFAM" id="SSF160527">
    <property type="entry name" value="V-type ATPase subunit E-like"/>
    <property type="match status" value="1"/>
</dbReference>
<organism evidence="1 2">
    <name type="scientific">Cryobacterium sandaracinum</name>
    <dbReference type="NCBI Taxonomy" id="1259247"/>
    <lineage>
        <taxon>Bacteria</taxon>
        <taxon>Bacillati</taxon>
        <taxon>Actinomycetota</taxon>
        <taxon>Actinomycetes</taxon>
        <taxon>Micrococcales</taxon>
        <taxon>Microbacteriaceae</taxon>
        <taxon>Cryobacterium</taxon>
    </lineage>
</organism>
<keyword evidence="2" id="KW-1185">Reference proteome</keyword>
<evidence type="ECO:0008006" key="3">
    <source>
        <dbReference type="Google" id="ProtNLM"/>
    </source>
</evidence>
<sequence length="197" mass="21143">MPLTDLLQAIQAEADDEIAADLRALRAEADATVAEASIRAHALERELELRATAESQVDAGRRIAAARLAAVRQVRLAREEAYLALRADLAEELRSARHSPAYPRLLGELIQGAIAALPGTVLIRVDPRDAITAQELLASTVPPVTLEASLSTWGGIHAVDPDGRTVINTLEQRLVDAEPCLRMLYARTIVTAGSESS</sequence>
<dbReference type="Gene3D" id="3.30.2320.30">
    <property type="entry name" value="ATP synthase, E subunit, C-terminal"/>
    <property type="match status" value="1"/>
</dbReference>
<comment type="caution">
    <text evidence="1">The sequence shown here is derived from an EMBL/GenBank/DDBJ whole genome shotgun (WGS) entry which is preliminary data.</text>
</comment>
<dbReference type="EMBL" id="SOGO01000022">
    <property type="protein sequence ID" value="TFD03168.1"/>
    <property type="molecule type" value="Genomic_DNA"/>
</dbReference>
<reference evidence="1 2" key="1">
    <citation type="submission" date="2019-03" db="EMBL/GenBank/DDBJ databases">
        <title>Genomics of glacier-inhabiting Cryobacterium strains.</title>
        <authorList>
            <person name="Liu Q."/>
            <person name="Xin Y.-H."/>
        </authorList>
    </citation>
    <scope>NUCLEOTIDE SEQUENCE [LARGE SCALE GENOMIC DNA]</scope>
    <source>
        <strain evidence="1 2">TMT2-16</strain>
    </source>
</reference>
<evidence type="ECO:0000313" key="1">
    <source>
        <dbReference type="EMBL" id="TFD03168.1"/>
    </source>
</evidence>
<gene>
    <name evidence="1" type="ORF">E3T25_07540</name>
</gene>